<dbReference type="EMBL" id="CBTK010000290">
    <property type="protein sequence ID" value="CDH47060.1"/>
    <property type="molecule type" value="Genomic_DNA"/>
</dbReference>
<organism evidence="1 2">
    <name type="scientific">Candidatus Contendobacter odensis Run_B_J11</name>
    <dbReference type="NCBI Taxonomy" id="1400861"/>
    <lineage>
        <taxon>Bacteria</taxon>
        <taxon>Pseudomonadati</taxon>
        <taxon>Pseudomonadota</taxon>
        <taxon>Gammaproteobacteria</taxon>
        <taxon>Candidatus Competibacteraceae</taxon>
        <taxon>Candidatus Contendibacter</taxon>
    </lineage>
</organism>
<gene>
    <name evidence="1" type="ORF">BN874_720004</name>
</gene>
<name>A0A7U7J5B6_9GAMM</name>
<proteinExistence type="predicted"/>
<comment type="caution">
    <text evidence="1">The sequence shown here is derived from an EMBL/GenBank/DDBJ whole genome shotgun (WGS) entry which is preliminary data.</text>
</comment>
<sequence length="64" mass="7127">MPFVLIASLVDLIVLTAAFRENNRDAAWVRCAAGAGCGWSSDSRNLDRSGCQRIRWRYLDAAHC</sequence>
<accession>A0A7U7J5B6</accession>
<dbReference type="Proteomes" id="UP000019184">
    <property type="component" value="Unassembled WGS sequence"/>
</dbReference>
<reference evidence="1 2" key="1">
    <citation type="journal article" date="2014" name="ISME J.">
        <title>Candidatus Competibacter-lineage genomes retrieved from metagenomes reveal functional metabolic diversity.</title>
        <authorList>
            <person name="McIlroy S.J."/>
            <person name="Albertsen M."/>
            <person name="Andresen E.K."/>
            <person name="Saunders A.M."/>
            <person name="Kristiansen R."/>
            <person name="Stokholm-Bjerregaard M."/>
            <person name="Nielsen K.L."/>
            <person name="Nielsen P.H."/>
        </authorList>
    </citation>
    <scope>NUCLEOTIDE SEQUENCE [LARGE SCALE GENOMIC DNA]</scope>
    <source>
        <strain evidence="1 2">Run_B_J11</strain>
    </source>
</reference>
<protein>
    <submittedName>
        <fullName evidence="1">Uncharacterized protein</fullName>
    </submittedName>
</protein>
<evidence type="ECO:0000313" key="1">
    <source>
        <dbReference type="EMBL" id="CDH47060.1"/>
    </source>
</evidence>
<evidence type="ECO:0000313" key="2">
    <source>
        <dbReference type="Proteomes" id="UP000019184"/>
    </source>
</evidence>
<dbReference type="AlphaFoldDB" id="A0A7U7J5B6"/>
<keyword evidence="2" id="KW-1185">Reference proteome</keyword>